<evidence type="ECO:0000256" key="1">
    <source>
        <dbReference type="SAM" id="SignalP"/>
    </source>
</evidence>
<keyword evidence="1" id="KW-0732">Signal</keyword>
<accession>A0A3E2GUS7</accession>
<name>A0A3E2GUS7_SCYLI</name>
<dbReference type="AlphaFoldDB" id="A0A3E2GUS7"/>
<feature type="non-terminal residue" evidence="2">
    <location>
        <position position="1"/>
    </location>
</feature>
<feature type="signal peptide" evidence="1">
    <location>
        <begin position="1"/>
        <end position="26"/>
    </location>
</feature>
<reference evidence="2 3" key="1">
    <citation type="submission" date="2018-05" db="EMBL/GenBank/DDBJ databases">
        <title>Draft genome sequence of Scytalidium lignicola DSM 105466, a ubiquitous saprotrophic fungus.</title>
        <authorList>
            <person name="Buettner E."/>
            <person name="Gebauer A.M."/>
            <person name="Hofrichter M."/>
            <person name="Liers C."/>
            <person name="Kellner H."/>
        </authorList>
    </citation>
    <scope>NUCLEOTIDE SEQUENCE [LARGE SCALE GENOMIC DNA]</scope>
    <source>
        <strain evidence="2 3">DSM 105466</strain>
    </source>
</reference>
<dbReference type="OrthoDB" id="3599447at2759"/>
<dbReference type="EMBL" id="NCSJ02000402">
    <property type="protein sequence ID" value="RFU24782.1"/>
    <property type="molecule type" value="Genomic_DNA"/>
</dbReference>
<evidence type="ECO:0000313" key="3">
    <source>
        <dbReference type="Proteomes" id="UP000258309"/>
    </source>
</evidence>
<dbReference type="Proteomes" id="UP000258309">
    <property type="component" value="Unassembled WGS sequence"/>
</dbReference>
<protein>
    <submittedName>
        <fullName evidence="2">Uncharacterized protein</fullName>
    </submittedName>
</protein>
<feature type="chain" id="PRO_5017633096" evidence="1">
    <location>
        <begin position="27"/>
        <end position="235"/>
    </location>
</feature>
<dbReference type="InterPro" id="IPR030934">
    <property type="entry name" value="Intein_C"/>
</dbReference>
<organism evidence="2 3">
    <name type="scientific">Scytalidium lignicola</name>
    <name type="common">Hyphomycete</name>
    <dbReference type="NCBI Taxonomy" id="5539"/>
    <lineage>
        <taxon>Eukaryota</taxon>
        <taxon>Fungi</taxon>
        <taxon>Dikarya</taxon>
        <taxon>Ascomycota</taxon>
        <taxon>Pezizomycotina</taxon>
        <taxon>Leotiomycetes</taxon>
        <taxon>Leotiomycetes incertae sedis</taxon>
        <taxon>Scytalidium</taxon>
    </lineage>
</organism>
<evidence type="ECO:0000313" key="2">
    <source>
        <dbReference type="EMBL" id="RFU24782.1"/>
    </source>
</evidence>
<proteinExistence type="predicted"/>
<comment type="caution">
    <text evidence="2">The sequence shown here is derived from an EMBL/GenBank/DDBJ whole genome shotgun (WGS) entry which is preliminary data.</text>
</comment>
<sequence>MSLILITTVCLLLGVIPFIFVAPCEANSGQGFIFPQVSSSSGLDVYNITVQENDSMVVAYTPFDYTTAIDIAIYCFDSVQDAVSNQTKGFVDGGWNYYAGSYKNTGLLLWNFTNSVETSSTQFCGFVLFNASLGSCTWGPWNQVTDSSPGVNSSTPFSYSSIFQVSNATLQNSTLWMSEVDADAPASMTATTTTQVTCPPSGIPPSPIPTHWQVDTWPPLEGNITFPILAAMSAV</sequence>
<gene>
    <name evidence="2" type="ORF">B7463_g11557</name>
</gene>
<keyword evidence="3" id="KW-1185">Reference proteome</keyword>
<dbReference type="NCBIfam" id="TIGR01443">
    <property type="entry name" value="intein_Cterm"/>
    <property type="match status" value="1"/>
</dbReference>
<feature type="non-terminal residue" evidence="2">
    <location>
        <position position="235"/>
    </location>
</feature>